<dbReference type="Pfam" id="PF21788">
    <property type="entry name" value="TNP-like_GBD"/>
    <property type="match status" value="1"/>
</dbReference>
<gene>
    <name evidence="3" type="primary">THAP9_10</name>
    <name evidence="3" type="ORF">g.35222</name>
</gene>
<evidence type="ECO:0000259" key="1">
    <source>
        <dbReference type="Pfam" id="PF21787"/>
    </source>
</evidence>
<sequence>MLVCLNGKWKWPIGYFLQAKSTASIQAGLVTTTITMAHSIGLRIWSVTCDGTSTNISTMSLLGCKISSCYSEIVEYFLIPEIDQKIRYVPDSCHNLKLARNALGTYKKFKYNGNVIDWSFLQNLHMG</sequence>
<dbReference type="AlphaFoldDB" id="A0A2S2Q0B7"/>
<reference evidence="3" key="1">
    <citation type="submission" date="2018-04" db="EMBL/GenBank/DDBJ databases">
        <title>Transcriptome assembly of Sipha flava.</title>
        <authorList>
            <person name="Scully E.D."/>
            <person name="Geib S.M."/>
            <person name="Palmer N.A."/>
            <person name="Koch K."/>
            <person name="Bradshaw J."/>
            <person name="Heng-Moss T."/>
            <person name="Sarath G."/>
        </authorList>
    </citation>
    <scope>NUCLEOTIDE SEQUENCE</scope>
</reference>
<name>A0A2S2Q0B7_9HEMI</name>
<evidence type="ECO:0000259" key="2">
    <source>
        <dbReference type="Pfam" id="PF21788"/>
    </source>
</evidence>
<dbReference type="OrthoDB" id="6629190at2759"/>
<feature type="domain" description="Transposable element P transposase-like GTP-binding insertion" evidence="2">
    <location>
        <begin position="93"/>
        <end position="125"/>
    </location>
</feature>
<organism evidence="3">
    <name type="scientific">Sipha flava</name>
    <name type="common">yellow sugarcane aphid</name>
    <dbReference type="NCBI Taxonomy" id="143950"/>
    <lineage>
        <taxon>Eukaryota</taxon>
        <taxon>Metazoa</taxon>
        <taxon>Ecdysozoa</taxon>
        <taxon>Arthropoda</taxon>
        <taxon>Hexapoda</taxon>
        <taxon>Insecta</taxon>
        <taxon>Pterygota</taxon>
        <taxon>Neoptera</taxon>
        <taxon>Paraneoptera</taxon>
        <taxon>Hemiptera</taxon>
        <taxon>Sternorrhyncha</taxon>
        <taxon>Aphidomorpha</taxon>
        <taxon>Aphidoidea</taxon>
        <taxon>Aphididae</taxon>
        <taxon>Sipha</taxon>
    </lineage>
</organism>
<protein>
    <submittedName>
        <fullName evidence="3">THAP domain-containing protein 9</fullName>
    </submittedName>
</protein>
<evidence type="ECO:0000313" key="3">
    <source>
        <dbReference type="EMBL" id="MBY71080.1"/>
    </source>
</evidence>
<dbReference type="InterPro" id="IPR048366">
    <property type="entry name" value="TNP-like_GBD"/>
</dbReference>
<feature type="domain" description="Transposable element P transposase-like RNase H" evidence="1">
    <location>
        <begin position="1"/>
        <end position="63"/>
    </location>
</feature>
<dbReference type="EMBL" id="GGMS01001877">
    <property type="protein sequence ID" value="MBY71080.1"/>
    <property type="molecule type" value="Transcribed_RNA"/>
</dbReference>
<proteinExistence type="predicted"/>
<accession>A0A2S2Q0B7</accession>
<dbReference type="Pfam" id="PF21787">
    <property type="entry name" value="TNP-like_RNaseH_N"/>
    <property type="match status" value="1"/>
</dbReference>
<dbReference type="InterPro" id="IPR048365">
    <property type="entry name" value="TNP-like_RNaseH_N"/>
</dbReference>